<feature type="compositionally biased region" description="Polar residues" evidence="1">
    <location>
        <begin position="1"/>
        <end position="15"/>
    </location>
</feature>
<evidence type="ECO:0000256" key="1">
    <source>
        <dbReference type="SAM" id="MobiDB-lite"/>
    </source>
</evidence>
<accession>X0H523</accession>
<evidence type="ECO:0000313" key="2">
    <source>
        <dbReference type="EMBL" id="EXL67056.1"/>
    </source>
</evidence>
<dbReference type="EMBL" id="JH658982">
    <property type="protein sequence ID" value="EXL67056.1"/>
    <property type="molecule type" value="Genomic_DNA"/>
</dbReference>
<name>X0H523_FUSOX</name>
<dbReference type="AlphaFoldDB" id="X0H523"/>
<sequence length="473" mass="54127">MNQNRSEQPSPSNNGPECPSDIGSARTAAPPALEVIFEDPQLRREIAVRAEPSRELPKHFVSLVKDMSQENGQLKKRREQGLDDPRKVWNQLAKLEKLDLTRYPQQRVTLDPWHELVIIAATIVDEHLRNEDIALSTITQLNGKELSRETIQRDKRVVREIIKLMDHLYLQWKHELALEIFILLDIPMSVLRLQSAQKFNVLKLQLENHTPSTKIKCFLKLYIPFLVLLLRPEYRLSDIQKALRTSLFNQADWDTFREALHRPAPKYDPIRDIWTNHKHVPSVQAPAISEIEPEVPEPQQRISTPNALTSNLELSEFIDYKRNYPAKVHTPISGFKAFETSPDLQRKVAYASENQTGYTPTGPDLFAYDWADDIHGPVMQQVLQDLAKYGFLQAEEVYVARVSVSHGLTSTIVPTGHLQIVVPIEDSHWPVSLGNQESSTTVEWNTGIMYTLDQKTKLSASGWIKYMSLLAVT</sequence>
<feature type="region of interest" description="Disordered" evidence="1">
    <location>
        <begin position="1"/>
        <end position="34"/>
    </location>
</feature>
<reference evidence="2" key="1">
    <citation type="submission" date="2011-11" db="EMBL/GenBank/DDBJ databases">
        <title>The Genome Sequence of Fusarium oxysporum PHW808.</title>
        <authorList>
            <consortium name="The Broad Institute Genome Sequencing Platform"/>
            <person name="Ma L.-J."/>
            <person name="Gale L.R."/>
            <person name="Schwartz D.C."/>
            <person name="Zhou S."/>
            <person name="Corby-Kistler H."/>
            <person name="Young S.K."/>
            <person name="Zeng Q."/>
            <person name="Gargeya S."/>
            <person name="Fitzgerald M."/>
            <person name="Haas B."/>
            <person name="Abouelleil A."/>
            <person name="Alvarado L."/>
            <person name="Arachchi H.M."/>
            <person name="Berlin A."/>
            <person name="Brown A."/>
            <person name="Chapman S.B."/>
            <person name="Chen Z."/>
            <person name="Dunbar C."/>
            <person name="Freedman E."/>
            <person name="Gearin G."/>
            <person name="Goldberg J."/>
            <person name="Griggs A."/>
            <person name="Gujja S."/>
            <person name="Heiman D."/>
            <person name="Howarth C."/>
            <person name="Larson L."/>
            <person name="Lui A."/>
            <person name="MacDonald P.J.P."/>
            <person name="Montmayeur A."/>
            <person name="Murphy C."/>
            <person name="Neiman D."/>
            <person name="Pearson M."/>
            <person name="Priest M."/>
            <person name="Roberts A."/>
            <person name="Saif S."/>
            <person name="Shea T."/>
            <person name="Shenoy N."/>
            <person name="Sisk P."/>
            <person name="Stolte C."/>
            <person name="Sykes S."/>
            <person name="Wortman J."/>
            <person name="Nusbaum C."/>
            <person name="Birren B."/>
        </authorList>
    </citation>
    <scope>NUCLEOTIDE SEQUENCE [LARGE SCALE GENOMIC DNA]</scope>
    <source>
        <strain evidence="2">54008</strain>
    </source>
</reference>
<organism evidence="2">
    <name type="scientific">Fusarium oxysporum f. sp. conglutinans race 2 54008</name>
    <dbReference type="NCBI Taxonomy" id="1089457"/>
    <lineage>
        <taxon>Eukaryota</taxon>
        <taxon>Fungi</taxon>
        <taxon>Dikarya</taxon>
        <taxon>Ascomycota</taxon>
        <taxon>Pezizomycotina</taxon>
        <taxon>Sordariomycetes</taxon>
        <taxon>Hypocreomycetidae</taxon>
        <taxon>Hypocreales</taxon>
        <taxon>Nectriaceae</taxon>
        <taxon>Fusarium</taxon>
        <taxon>Fusarium oxysporum species complex</taxon>
    </lineage>
</organism>
<proteinExistence type="predicted"/>
<reference evidence="2" key="2">
    <citation type="submission" date="2012-05" db="EMBL/GenBank/DDBJ databases">
        <title>The Genome Annotation of Fusarium oxysporum PHW808.</title>
        <authorList>
            <consortium name="The Broad Institute Genomics Platform"/>
            <person name="Ma L.-J."/>
            <person name="Corby-Kistler H."/>
            <person name="Broz K."/>
            <person name="Gale L.R."/>
            <person name="Jonkers W."/>
            <person name="O'Donnell K."/>
            <person name="Ploetz R."/>
            <person name="Steinberg C."/>
            <person name="Schwartz D.C."/>
            <person name="VanEtten H."/>
            <person name="Zhou S."/>
            <person name="Young S.K."/>
            <person name="Zeng Q."/>
            <person name="Gargeya S."/>
            <person name="Fitzgerald M."/>
            <person name="Abouelleil A."/>
            <person name="Alvarado L."/>
            <person name="Chapman S.B."/>
            <person name="Gainer-Dewar J."/>
            <person name="Goldberg J."/>
            <person name="Griggs A."/>
            <person name="Gujja S."/>
            <person name="Hansen M."/>
            <person name="Howarth C."/>
            <person name="Imamovic A."/>
            <person name="Ireland A."/>
            <person name="Larimer J."/>
            <person name="McCowan C."/>
            <person name="Murphy C."/>
            <person name="Pearson M."/>
            <person name="Poon T.W."/>
            <person name="Priest M."/>
            <person name="Roberts A."/>
            <person name="Saif S."/>
            <person name="Shea T."/>
            <person name="Sykes S."/>
            <person name="Wortman J."/>
            <person name="Nusbaum C."/>
            <person name="Birren B."/>
        </authorList>
    </citation>
    <scope>NUCLEOTIDE SEQUENCE</scope>
    <source>
        <strain evidence="2">54008</strain>
    </source>
</reference>
<dbReference type="OrthoDB" id="5088056at2759"/>
<gene>
    <name evidence="2" type="ORF">FOPG_16801</name>
</gene>
<dbReference type="Proteomes" id="UP000030676">
    <property type="component" value="Unassembled WGS sequence"/>
</dbReference>
<protein>
    <submittedName>
        <fullName evidence="2">Uncharacterized protein</fullName>
    </submittedName>
</protein>
<dbReference type="HOGENOM" id="CLU_702162_0_0_1"/>